<keyword evidence="2" id="KW-0479">Metal-binding</keyword>
<dbReference type="PROSITE" id="PS51471">
    <property type="entry name" value="FE2OG_OXY"/>
    <property type="match status" value="1"/>
</dbReference>
<evidence type="ECO:0000259" key="8">
    <source>
        <dbReference type="PROSITE" id="PS51471"/>
    </source>
</evidence>
<gene>
    <name evidence="9" type="ORF">NE237_005900</name>
</gene>
<evidence type="ECO:0000313" key="9">
    <source>
        <dbReference type="EMBL" id="KAJ4972726.1"/>
    </source>
</evidence>
<evidence type="ECO:0000256" key="4">
    <source>
        <dbReference type="ARBA" id="ARBA00022964"/>
    </source>
</evidence>
<accession>A0A9Q0KM47</accession>
<protein>
    <recommendedName>
        <fullName evidence="8">Fe2OG dioxygenase domain-containing protein</fullName>
    </recommendedName>
</protein>
<sequence>MSCNSVDPRKVSQIVNGSGNGNGKGKGKEVASRLFLASQRLRLSPNTEHMPDNYDDLQLEYSPVFCSLERYLPPSMLNVSRDVKVQYIREILARSFPQEEWIRAEKVREYRRRIISRYQPLHRELYTLNPEKFFASSFIKAVSGNTEASLRSIISEHSPGIYTFEMLQPSFCELLLSEVENFEKWVKKKEIQIMRPNMMNGYGVALDDFGLETMLAKLMEDFICPISKVFFPEVGGLALDSHHGCVAYYGKDWAVKESYHADDSDVTLNVCLGNQFSGGEQYFRGIRCGRHRHTGVYTAEAVEDYSHVPGKAVLYHGRHRNGAKATAAGHRINLFLWCRSSVFREMERYQKSFPSWCRICQLEKKERQRELVSATKLELFRMEESRV</sequence>
<evidence type="ECO:0000256" key="3">
    <source>
        <dbReference type="ARBA" id="ARBA00022896"/>
    </source>
</evidence>
<dbReference type="PANTHER" id="PTHR24014:SF4">
    <property type="entry name" value="2-OXOGLUTARATE AND IRON-DEPENDENT OXYGENASE DOMAIN-CONTAINING PROTEIN 2"/>
    <property type="match status" value="1"/>
</dbReference>
<reference evidence="9" key="1">
    <citation type="journal article" date="2023" name="Plant J.">
        <title>The genome of the king protea, Protea cynaroides.</title>
        <authorList>
            <person name="Chang J."/>
            <person name="Duong T.A."/>
            <person name="Schoeman C."/>
            <person name="Ma X."/>
            <person name="Roodt D."/>
            <person name="Barker N."/>
            <person name="Li Z."/>
            <person name="Van de Peer Y."/>
            <person name="Mizrachi E."/>
        </authorList>
    </citation>
    <scope>NUCLEOTIDE SEQUENCE</scope>
    <source>
        <tissue evidence="9">Young leaves</tissue>
    </source>
</reference>
<dbReference type="GO" id="GO:0051213">
    <property type="term" value="F:dioxygenase activity"/>
    <property type="evidence" value="ECO:0007669"/>
    <property type="project" value="UniProtKB-KW"/>
</dbReference>
<dbReference type="OrthoDB" id="1736837at2759"/>
<keyword evidence="10" id="KW-1185">Reference proteome</keyword>
<dbReference type="Proteomes" id="UP001141806">
    <property type="component" value="Unassembled WGS sequence"/>
</dbReference>
<organism evidence="9 10">
    <name type="scientific">Protea cynaroides</name>
    <dbReference type="NCBI Taxonomy" id="273540"/>
    <lineage>
        <taxon>Eukaryota</taxon>
        <taxon>Viridiplantae</taxon>
        <taxon>Streptophyta</taxon>
        <taxon>Embryophyta</taxon>
        <taxon>Tracheophyta</taxon>
        <taxon>Spermatophyta</taxon>
        <taxon>Magnoliopsida</taxon>
        <taxon>Proteales</taxon>
        <taxon>Proteaceae</taxon>
        <taxon>Protea</taxon>
    </lineage>
</organism>
<dbReference type="InterPro" id="IPR006620">
    <property type="entry name" value="Pro_4_hyd_alph"/>
</dbReference>
<comment type="cofactor">
    <cofactor evidence="1">
        <name>L-ascorbate</name>
        <dbReference type="ChEBI" id="CHEBI:38290"/>
    </cofactor>
</comment>
<evidence type="ECO:0000256" key="6">
    <source>
        <dbReference type="ARBA" id="ARBA00023004"/>
    </source>
</evidence>
<dbReference type="EMBL" id="JAMYWD010000004">
    <property type="protein sequence ID" value="KAJ4972726.1"/>
    <property type="molecule type" value="Genomic_DNA"/>
</dbReference>
<keyword evidence="3" id="KW-0847">Vitamin C</keyword>
<evidence type="ECO:0000256" key="1">
    <source>
        <dbReference type="ARBA" id="ARBA00001961"/>
    </source>
</evidence>
<dbReference type="AlphaFoldDB" id="A0A9Q0KM47"/>
<dbReference type="InterPro" id="IPR005123">
    <property type="entry name" value="Oxoglu/Fe-dep_dioxygenase_dom"/>
</dbReference>
<feature type="domain" description="Fe2OG dioxygenase" evidence="8">
    <location>
        <begin position="240"/>
        <end position="340"/>
    </location>
</feature>
<evidence type="ECO:0000256" key="5">
    <source>
        <dbReference type="ARBA" id="ARBA00023002"/>
    </source>
</evidence>
<comment type="caution">
    <text evidence="9">The sequence shown here is derived from an EMBL/GenBank/DDBJ whole genome shotgun (WGS) entry which is preliminary data.</text>
</comment>
<dbReference type="GO" id="GO:0031418">
    <property type="term" value="F:L-ascorbic acid binding"/>
    <property type="evidence" value="ECO:0007669"/>
    <property type="project" value="UniProtKB-KW"/>
</dbReference>
<evidence type="ECO:0000256" key="2">
    <source>
        <dbReference type="ARBA" id="ARBA00022723"/>
    </source>
</evidence>
<dbReference type="PANTHER" id="PTHR24014">
    <property type="entry name" value="2-OXOGLUTARATE AND IRON-DEPENDENT OXYGENASE DOMAIN-CONTAINING PROTEIN 2"/>
    <property type="match status" value="1"/>
</dbReference>
<dbReference type="GO" id="GO:0005506">
    <property type="term" value="F:iron ion binding"/>
    <property type="evidence" value="ECO:0007669"/>
    <property type="project" value="InterPro"/>
</dbReference>
<feature type="region of interest" description="Disordered" evidence="7">
    <location>
        <begin position="1"/>
        <end position="27"/>
    </location>
</feature>
<evidence type="ECO:0000256" key="7">
    <source>
        <dbReference type="SAM" id="MobiDB-lite"/>
    </source>
</evidence>
<dbReference type="Pfam" id="PF25238">
    <property type="entry name" value="OGFOD2-like"/>
    <property type="match status" value="1"/>
</dbReference>
<keyword evidence="5" id="KW-0560">Oxidoreductase</keyword>
<dbReference type="GO" id="GO:0016705">
    <property type="term" value="F:oxidoreductase activity, acting on paired donors, with incorporation or reduction of molecular oxygen"/>
    <property type="evidence" value="ECO:0007669"/>
    <property type="project" value="InterPro"/>
</dbReference>
<proteinExistence type="predicted"/>
<keyword evidence="6" id="KW-0408">Iron</keyword>
<name>A0A9Q0KM47_9MAGN</name>
<evidence type="ECO:0000313" key="10">
    <source>
        <dbReference type="Proteomes" id="UP001141806"/>
    </source>
</evidence>
<keyword evidence="4" id="KW-0223">Dioxygenase</keyword>
<dbReference type="SMART" id="SM00702">
    <property type="entry name" value="P4Hc"/>
    <property type="match status" value="1"/>
</dbReference>